<accession>A0A067M9D2</accession>
<dbReference type="HOGENOM" id="CLU_2527153_0_0_1"/>
<sequence length="84" mass="9503">MGILKGWVLLIEGCCFAALWNLARWTCSSRVSRPWTPDKGSVALAPAASTLKQNPFPRRSRIIPNLECLLLYTKKEYYVSTSEK</sequence>
<feature type="chain" id="PRO_5001641111" description="Secreted protein" evidence="1">
    <location>
        <begin position="18"/>
        <end position="84"/>
    </location>
</feature>
<evidence type="ECO:0000313" key="3">
    <source>
        <dbReference type="Proteomes" id="UP000027195"/>
    </source>
</evidence>
<proteinExistence type="predicted"/>
<reference evidence="3" key="1">
    <citation type="journal article" date="2014" name="Proc. Natl. Acad. Sci. U.S.A.">
        <title>Extensive sampling of basidiomycete genomes demonstrates inadequacy of the white-rot/brown-rot paradigm for wood decay fungi.</title>
        <authorList>
            <person name="Riley R."/>
            <person name="Salamov A.A."/>
            <person name="Brown D.W."/>
            <person name="Nagy L.G."/>
            <person name="Floudas D."/>
            <person name="Held B.W."/>
            <person name="Levasseur A."/>
            <person name="Lombard V."/>
            <person name="Morin E."/>
            <person name="Otillar R."/>
            <person name="Lindquist E.A."/>
            <person name="Sun H."/>
            <person name="LaButti K.M."/>
            <person name="Schmutz J."/>
            <person name="Jabbour D."/>
            <person name="Luo H."/>
            <person name="Baker S.E."/>
            <person name="Pisabarro A.G."/>
            <person name="Walton J.D."/>
            <person name="Blanchette R.A."/>
            <person name="Henrissat B."/>
            <person name="Martin F."/>
            <person name="Cullen D."/>
            <person name="Hibbett D.S."/>
            <person name="Grigoriev I.V."/>
        </authorList>
    </citation>
    <scope>NUCLEOTIDE SEQUENCE [LARGE SCALE GENOMIC DNA]</scope>
    <source>
        <strain evidence="3">FD-172 SS1</strain>
    </source>
</reference>
<dbReference type="InParanoid" id="A0A067M9D2"/>
<evidence type="ECO:0000313" key="2">
    <source>
        <dbReference type="EMBL" id="KDQ12343.1"/>
    </source>
</evidence>
<dbReference type="AlphaFoldDB" id="A0A067M9D2"/>
<evidence type="ECO:0000256" key="1">
    <source>
        <dbReference type="SAM" id="SignalP"/>
    </source>
</evidence>
<evidence type="ECO:0008006" key="4">
    <source>
        <dbReference type="Google" id="ProtNLM"/>
    </source>
</evidence>
<keyword evidence="3" id="KW-1185">Reference proteome</keyword>
<organism evidence="2 3">
    <name type="scientific">Botryobasidium botryosum (strain FD-172 SS1)</name>
    <dbReference type="NCBI Taxonomy" id="930990"/>
    <lineage>
        <taxon>Eukaryota</taxon>
        <taxon>Fungi</taxon>
        <taxon>Dikarya</taxon>
        <taxon>Basidiomycota</taxon>
        <taxon>Agaricomycotina</taxon>
        <taxon>Agaricomycetes</taxon>
        <taxon>Cantharellales</taxon>
        <taxon>Botryobasidiaceae</taxon>
        <taxon>Botryobasidium</taxon>
    </lineage>
</organism>
<protein>
    <recommendedName>
        <fullName evidence="4">Secreted protein</fullName>
    </recommendedName>
</protein>
<dbReference type="Proteomes" id="UP000027195">
    <property type="component" value="Unassembled WGS sequence"/>
</dbReference>
<gene>
    <name evidence="2" type="ORF">BOTBODRAFT_422193</name>
</gene>
<keyword evidence="1" id="KW-0732">Signal</keyword>
<feature type="signal peptide" evidence="1">
    <location>
        <begin position="1"/>
        <end position="17"/>
    </location>
</feature>
<dbReference type="EMBL" id="KL198051">
    <property type="protein sequence ID" value="KDQ12343.1"/>
    <property type="molecule type" value="Genomic_DNA"/>
</dbReference>
<name>A0A067M9D2_BOTB1</name>